<protein>
    <submittedName>
        <fullName evidence="1">ATP-dependent DNA helicase</fullName>
    </submittedName>
</protein>
<reference evidence="1" key="1">
    <citation type="submission" date="2021-07" db="EMBL/GenBank/DDBJ databases">
        <authorList>
            <person name="Catto M.A."/>
            <person name="Jacobson A."/>
            <person name="Kennedy G."/>
            <person name="Labadie P."/>
            <person name="Hunt B.G."/>
            <person name="Srinivasan R."/>
        </authorList>
    </citation>
    <scope>NUCLEOTIDE SEQUENCE</scope>
    <source>
        <strain evidence="1">PL_HMW_Pooled</strain>
        <tissue evidence="1">Head</tissue>
    </source>
</reference>
<dbReference type="EMBL" id="JAHWGI010000990">
    <property type="protein sequence ID" value="KAK3920153.1"/>
    <property type="molecule type" value="Genomic_DNA"/>
</dbReference>
<keyword evidence="1" id="KW-0547">Nucleotide-binding</keyword>
<dbReference type="GO" id="GO:0004386">
    <property type="term" value="F:helicase activity"/>
    <property type="evidence" value="ECO:0007669"/>
    <property type="project" value="UniProtKB-KW"/>
</dbReference>
<dbReference type="InterPro" id="IPR027417">
    <property type="entry name" value="P-loop_NTPase"/>
</dbReference>
<keyword evidence="1" id="KW-0347">Helicase</keyword>
<keyword evidence="1" id="KW-0067">ATP-binding</keyword>
<proteinExistence type="predicted"/>
<keyword evidence="1" id="KW-0378">Hydrolase</keyword>
<dbReference type="InterPro" id="IPR051055">
    <property type="entry name" value="PIF1_helicase"/>
</dbReference>
<dbReference type="AlphaFoldDB" id="A0AAE1HFH6"/>
<dbReference type="SUPFAM" id="SSF52540">
    <property type="entry name" value="P-loop containing nucleoside triphosphate hydrolases"/>
    <property type="match status" value="1"/>
</dbReference>
<sequence length="215" mass="24825">MLSQRFEYNVSNQQTRQFKDAIRLFATKEEVKTYNMKQLSDLKNGITGAQEPVARIKAKHNCCKAMKATTDQAEGLEANLYLVKDCKIMLRQNLWTEKGLVNGARGRVHDIIYQKNDVEFPSVILCEFDTYTGPSLIPNSKSMTLDKAVVDIGDREFALGLTYVALTRVRSLDHLIIAPFIFNRMEKINNHKQFIERRDFMNWLHYNDCSLIIPT</sequence>
<dbReference type="PANTHER" id="PTHR47642:SF5">
    <property type="entry name" value="ATP-DEPENDENT DNA HELICASE"/>
    <property type="match status" value="1"/>
</dbReference>
<evidence type="ECO:0000313" key="1">
    <source>
        <dbReference type="EMBL" id="KAK3920153.1"/>
    </source>
</evidence>
<organism evidence="1 2">
    <name type="scientific">Frankliniella fusca</name>
    <dbReference type="NCBI Taxonomy" id="407009"/>
    <lineage>
        <taxon>Eukaryota</taxon>
        <taxon>Metazoa</taxon>
        <taxon>Ecdysozoa</taxon>
        <taxon>Arthropoda</taxon>
        <taxon>Hexapoda</taxon>
        <taxon>Insecta</taxon>
        <taxon>Pterygota</taxon>
        <taxon>Neoptera</taxon>
        <taxon>Paraneoptera</taxon>
        <taxon>Thysanoptera</taxon>
        <taxon>Terebrantia</taxon>
        <taxon>Thripoidea</taxon>
        <taxon>Thripidae</taxon>
        <taxon>Frankliniella</taxon>
    </lineage>
</organism>
<accession>A0AAE1HFH6</accession>
<name>A0AAE1HFH6_9NEOP</name>
<dbReference type="PANTHER" id="PTHR47642">
    <property type="entry name" value="ATP-DEPENDENT DNA HELICASE"/>
    <property type="match status" value="1"/>
</dbReference>
<dbReference type="Proteomes" id="UP001219518">
    <property type="component" value="Unassembled WGS sequence"/>
</dbReference>
<comment type="caution">
    <text evidence="1">The sequence shown here is derived from an EMBL/GenBank/DDBJ whole genome shotgun (WGS) entry which is preliminary data.</text>
</comment>
<evidence type="ECO:0000313" key="2">
    <source>
        <dbReference type="Proteomes" id="UP001219518"/>
    </source>
</evidence>
<keyword evidence="2" id="KW-1185">Reference proteome</keyword>
<gene>
    <name evidence="1" type="ORF">KUF71_009440</name>
</gene>
<reference evidence="1" key="2">
    <citation type="journal article" date="2023" name="BMC Genomics">
        <title>Pest status, molecular evolution, and epigenetic factors derived from the genome assembly of Frankliniella fusca, a thysanopteran phytovirus vector.</title>
        <authorList>
            <person name="Catto M.A."/>
            <person name="Labadie P.E."/>
            <person name="Jacobson A.L."/>
            <person name="Kennedy G.G."/>
            <person name="Srinivasan R."/>
            <person name="Hunt B.G."/>
        </authorList>
    </citation>
    <scope>NUCLEOTIDE SEQUENCE</scope>
    <source>
        <strain evidence="1">PL_HMW_Pooled</strain>
    </source>
</reference>